<gene>
    <name evidence="1" type="ORF">HPS54_03895</name>
</gene>
<dbReference type="Pfam" id="PF08238">
    <property type="entry name" value="Sel1"/>
    <property type="match status" value="8"/>
</dbReference>
<dbReference type="Proteomes" id="UP000820977">
    <property type="component" value="Unassembled WGS sequence"/>
</dbReference>
<reference evidence="1 2" key="1">
    <citation type="submission" date="2020-05" db="EMBL/GenBank/DDBJ databases">
        <title>Distinct polysaccharide utilization as determinants for interspecies competition between intestinal Prevotella spp.</title>
        <authorList>
            <person name="Galvez E.J.C."/>
            <person name="Iljazovic A."/>
            <person name="Strowig T."/>
        </authorList>
    </citation>
    <scope>NUCLEOTIDE SEQUENCE [LARGE SCALE GENOMIC DNA]</scope>
    <source>
        <strain evidence="1 2">PCHR</strain>
    </source>
</reference>
<dbReference type="SMART" id="SM00671">
    <property type="entry name" value="SEL1"/>
    <property type="match status" value="8"/>
</dbReference>
<dbReference type="EMBL" id="JABKKJ010000004">
    <property type="protein sequence ID" value="NPE24666.1"/>
    <property type="molecule type" value="Genomic_DNA"/>
</dbReference>
<name>A0ABX2B0A9_9BACT</name>
<dbReference type="InterPro" id="IPR011990">
    <property type="entry name" value="TPR-like_helical_dom_sf"/>
</dbReference>
<keyword evidence="2" id="KW-1185">Reference proteome</keyword>
<dbReference type="InterPro" id="IPR052748">
    <property type="entry name" value="ISR_Activator"/>
</dbReference>
<organism evidence="1 2">
    <name type="scientific">Xylanibacter caecicola</name>
    <dbReference type="NCBI Taxonomy" id="2736294"/>
    <lineage>
        <taxon>Bacteria</taxon>
        <taxon>Pseudomonadati</taxon>
        <taxon>Bacteroidota</taxon>
        <taxon>Bacteroidia</taxon>
        <taxon>Bacteroidales</taxon>
        <taxon>Prevotellaceae</taxon>
        <taxon>Xylanibacter</taxon>
    </lineage>
</organism>
<evidence type="ECO:0000313" key="1">
    <source>
        <dbReference type="EMBL" id="NPE24666.1"/>
    </source>
</evidence>
<protein>
    <submittedName>
        <fullName evidence="1">SEL1-like repeat protein</fullName>
    </submittedName>
</protein>
<sequence length="361" mass="40084">MIKYENKYTDKSFDIDKCRESALSGYASAQYQIGQCYEEGIDVECNLAKAFKLYWLASDNCRPAKERLDKDSYQGQLVKWLKKAVNGKLLAGADLAEAMCMLGCCYQHGWGLDCDLASAVEWWQQAADMGDAYANDRLGYCYSHGKGDLPKDAVQAFLHYLKAVEGGYSKDYFSVGLCYKNGDGVECDDEKAFGWFKKAAEHDNPMAWVELGHCYAAGSGIAQDCGKAVVWYRKAVDLGGNAFPDALRGLGSCYAAGHGVEQDWNKAVELYRRAAKADDPESQYLLARCYAEGHGVEPDMAEAVRLYKKAATNINENKRYYGHPEAMRSLGDCYANGIGVRKNAKQAAAWYARADKQEHEA</sequence>
<proteinExistence type="predicted"/>
<comment type="caution">
    <text evidence="1">The sequence shown here is derived from an EMBL/GenBank/DDBJ whole genome shotgun (WGS) entry which is preliminary data.</text>
</comment>
<dbReference type="InterPro" id="IPR006597">
    <property type="entry name" value="Sel1-like"/>
</dbReference>
<evidence type="ECO:0000313" key="2">
    <source>
        <dbReference type="Proteomes" id="UP000820977"/>
    </source>
</evidence>
<dbReference type="RefSeq" id="WP_172344163.1">
    <property type="nucleotide sequence ID" value="NZ_CATEIB010000085.1"/>
</dbReference>
<dbReference type="Gene3D" id="1.25.40.10">
    <property type="entry name" value="Tetratricopeptide repeat domain"/>
    <property type="match status" value="2"/>
</dbReference>
<accession>A0ABX2B0A9</accession>
<dbReference type="PANTHER" id="PTHR45011">
    <property type="entry name" value="DAP3-BINDING CELL DEATH ENHANCER 1"/>
    <property type="match status" value="1"/>
</dbReference>
<dbReference type="PANTHER" id="PTHR45011:SF1">
    <property type="entry name" value="DAP3-BINDING CELL DEATH ENHANCER 1"/>
    <property type="match status" value="1"/>
</dbReference>
<dbReference type="SUPFAM" id="SSF81901">
    <property type="entry name" value="HCP-like"/>
    <property type="match status" value="3"/>
</dbReference>